<dbReference type="InterPro" id="IPR053859">
    <property type="entry name" value="MVD-like_N"/>
</dbReference>
<comment type="caution">
    <text evidence="11">The sequence shown here is derived from an EMBL/GenBank/DDBJ whole genome shotgun (WGS) entry which is preliminary data.</text>
</comment>
<evidence type="ECO:0000256" key="6">
    <source>
        <dbReference type="ARBA" id="ARBA00023098"/>
    </source>
</evidence>
<dbReference type="PANTHER" id="PTHR10977">
    <property type="entry name" value="DIPHOSPHOMEVALONATE DECARBOXYLASE"/>
    <property type="match status" value="1"/>
</dbReference>
<dbReference type="Proteomes" id="UP000824037">
    <property type="component" value="Unassembled WGS sequence"/>
</dbReference>
<comment type="similarity">
    <text evidence="1">Belongs to the diphosphomevalonate decarboxylase family.</text>
</comment>
<dbReference type="SUPFAM" id="SSF55060">
    <property type="entry name" value="GHMP Kinase, C-terminal domain"/>
    <property type="match status" value="1"/>
</dbReference>
<dbReference type="EC" id="4.1.1.33" evidence="2"/>
<evidence type="ECO:0000256" key="1">
    <source>
        <dbReference type="ARBA" id="ARBA00008831"/>
    </source>
</evidence>
<feature type="domain" description="Diphosphomevalonate decarboxylase-like N-terminal" evidence="10">
    <location>
        <begin position="34"/>
        <end position="189"/>
    </location>
</feature>
<keyword evidence="5" id="KW-0067">ATP-binding</keyword>
<evidence type="ECO:0000313" key="12">
    <source>
        <dbReference type="Proteomes" id="UP000824037"/>
    </source>
</evidence>
<keyword evidence="7 11" id="KW-0456">Lyase</keyword>
<dbReference type="InterPro" id="IPR020568">
    <property type="entry name" value="Ribosomal_Su5_D2-typ_SF"/>
</dbReference>
<reference evidence="11" key="2">
    <citation type="submission" date="2021-04" db="EMBL/GenBank/DDBJ databases">
        <authorList>
            <person name="Gilroy R."/>
        </authorList>
    </citation>
    <scope>NUCLEOTIDE SEQUENCE</scope>
    <source>
        <strain evidence="11">ChiGjej4B4-7305</strain>
    </source>
</reference>
<feature type="region of interest" description="Disordered" evidence="8">
    <location>
        <begin position="1"/>
        <end position="29"/>
    </location>
</feature>
<dbReference type="PIRSF" id="PIRSF015950">
    <property type="entry name" value="Mev_P_decrbx"/>
    <property type="match status" value="1"/>
</dbReference>
<evidence type="ECO:0000259" key="9">
    <source>
        <dbReference type="Pfam" id="PF18376"/>
    </source>
</evidence>
<dbReference type="SUPFAM" id="SSF54211">
    <property type="entry name" value="Ribosomal protein S5 domain 2-like"/>
    <property type="match status" value="1"/>
</dbReference>
<gene>
    <name evidence="11" type="primary">mvaD</name>
    <name evidence="11" type="ORF">H9815_13035</name>
</gene>
<feature type="domain" description="Mvd1 C-terminal" evidence="9">
    <location>
        <begin position="200"/>
        <end position="329"/>
    </location>
</feature>
<dbReference type="InterPro" id="IPR005935">
    <property type="entry name" value="Mev_decarb"/>
</dbReference>
<keyword evidence="4" id="KW-0547">Nucleotide-binding</keyword>
<sequence length="358" mass="36698">MTGSPPPSGTHATPPTAPGTAAGRAPTDSATARAYPNLALVKYWGKRDEELILPVAGSLSLTLDAFATTTTVQLDPGAGEDRFELNGHLVTGTASDRVRAFLDLVRSRAGSADHASVRSVNEAPTGAGLASSAAGFAALATAASAAYGLDLDAPALSRLARRGSGSAARSVIGNVALWHAGTDDATSFAEEVPAPELAMVVTTVDSAAKAVSSREAMRRTARTSPYFIAWITSTETSLTEMVAACRAGDFARIGEITESHALRMHALIASTEPPIRYLQPRSIEVLDAVVALREAGIEAYSTADAGPNVAVLTRPADAARVASRLGEIVGESRVRVVGPGPGAHLVDDAVPPVGEASS</sequence>
<dbReference type="GO" id="GO:0019287">
    <property type="term" value="P:isopentenyl diphosphate biosynthetic process, mevalonate pathway"/>
    <property type="evidence" value="ECO:0007669"/>
    <property type="project" value="InterPro"/>
</dbReference>
<keyword evidence="3" id="KW-0444">Lipid biosynthesis</keyword>
<evidence type="ECO:0000256" key="8">
    <source>
        <dbReference type="SAM" id="MobiDB-lite"/>
    </source>
</evidence>
<dbReference type="InterPro" id="IPR029765">
    <property type="entry name" value="Mev_diP_decarb"/>
</dbReference>
<keyword evidence="6" id="KW-0443">Lipid metabolism</keyword>
<evidence type="ECO:0000313" key="11">
    <source>
        <dbReference type="EMBL" id="HIZ36696.1"/>
    </source>
</evidence>
<dbReference type="InterPro" id="IPR041431">
    <property type="entry name" value="Mvd1_C"/>
</dbReference>
<dbReference type="InterPro" id="IPR014721">
    <property type="entry name" value="Ribsml_uS5_D2-typ_fold_subgr"/>
</dbReference>
<dbReference type="AlphaFoldDB" id="A0A9D2J4U6"/>
<evidence type="ECO:0000256" key="3">
    <source>
        <dbReference type="ARBA" id="ARBA00022516"/>
    </source>
</evidence>
<organism evidence="11 12">
    <name type="scientific">Candidatus Ruania gallistercoris</name>
    <dbReference type="NCBI Taxonomy" id="2838746"/>
    <lineage>
        <taxon>Bacteria</taxon>
        <taxon>Bacillati</taxon>
        <taxon>Actinomycetota</taxon>
        <taxon>Actinomycetes</taxon>
        <taxon>Micrococcales</taxon>
        <taxon>Ruaniaceae</taxon>
        <taxon>Ruania</taxon>
    </lineage>
</organism>
<reference evidence="11" key="1">
    <citation type="journal article" date="2021" name="PeerJ">
        <title>Extensive microbial diversity within the chicken gut microbiome revealed by metagenomics and culture.</title>
        <authorList>
            <person name="Gilroy R."/>
            <person name="Ravi A."/>
            <person name="Getino M."/>
            <person name="Pursley I."/>
            <person name="Horton D.L."/>
            <person name="Alikhan N.F."/>
            <person name="Baker D."/>
            <person name="Gharbi K."/>
            <person name="Hall N."/>
            <person name="Watson M."/>
            <person name="Adriaenssens E.M."/>
            <person name="Foster-Nyarko E."/>
            <person name="Jarju S."/>
            <person name="Secka A."/>
            <person name="Antonio M."/>
            <person name="Oren A."/>
            <person name="Chaudhuri R.R."/>
            <person name="La Ragione R."/>
            <person name="Hildebrand F."/>
            <person name="Pallen M.J."/>
        </authorList>
    </citation>
    <scope>NUCLEOTIDE SEQUENCE</scope>
    <source>
        <strain evidence="11">ChiGjej4B4-7305</strain>
    </source>
</reference>
<evidence type="ECO:0000256" key="4">
    <source>
        <dbReference type="ARBA" id="ARBA00022741"/>
    </source>
</evidence>
<evidence type="ECO:0000256" key="2">
    <source>
        <dbReference type="ARBA" id="ARBA00012296"/>
    </source>
</evidence>
<evidence type="ECO:0000256" key="7">
    <source>
        <dbReference type="ARBA" id="ARBA00023239"/>
    </source>
</evidence>
<name>A0A9D2J4U6_9MICO</name>
<dbReference type="Gene3D" id="3.30.70.890">
    <property type="entry name" value="GHMP kinase, C-terminal domain"/>
    <property type="match status" value="1"/>
</dbReference>
<dbReference type="Pfam" id="PF18376">
    <property type="entry name" value="MDD_C"/>
    <property type="match status" value="1"/>
</dbReference>
<dbReference type="NCBIfam" id="TIGR01240">
    <property type="entry name" value="mevDPdecarb"/>
    <property type="match status" value="1"/>
</dbReference>
<evidence type="ECO:0000256" key="5">
    <source>
        <dbReference type="ARBA" id="ARBA00022840"/>
    </source>
</evidence>
<proteinExistence type="inferred from homology"/>
<dbReference type="EMBL" id="DXBY01000223">
    <property type="protein sequence ID" value="HIZ36696.1"/>
    <property type="molecule type" value="Genomic_DNA"/>
</dbReference>
<accession>A0A9D2J4U6</accession>
<dbReference type="FunFam" id="3.30.230.10:FF:000072">
    <property type="entry name" value="Diphosphomevalonate decarboxylase"/>
    <property type="match status" value="1"/>
</dbReference>
<dbReference type="GO" id="GO:0005524">
    <property type="term" value="F:ATP binding"/>
    <property type="evidence" value="ECO:0007669"/>
    <property type="project" value="UniProtKB-KW"/>
</dbReference>
<evidence type="ECO:0000259" key="10">
    <source>
        <dbReference type="Pfam" id="PF22700"/>
    </source>
</evidence>
<dbReference type="Gene3D" id="3.30.230.10">
    <property type="match status" value="1"/>
</dbReference>
<feature type="compositionally biased region" description="Low complexity" evidence="8">
    <location>
        <begin position="9"/>
        <end position="27"/>
    </location>
</feature>
<dbReference type="InterPro" id="IPR036554">
    <property type="entry name" value="GHMP_kinase_C_sf"/>
</dbReference>
<dbReference type="GO" id="GO:0005829">
    <property type="term" value="C:cytosol"/>
    <property type="evidence" value="ECO:0007669"/>
    <property type="project" value="InterPro"/>
</dbReference>
<dbReference type="PANTHER" id="PTHR10977:SF3">
    <property type="entry name" value="DIPHOSPHOMEVALONATE DECARBOXYLASE"/>
    <property type="match status" value="1"/>
</dbReference>
<protein>
    <recommendedName>
        <fullName evidence="2">diphosphomevalonate decarboxylase</fullName>
        <ecNumber evidence="2">4.1.1.33</ecNumber>
    </recommendedName>
</protein>
<dbReference type="Pfam" id="PF22700">
    <property type="entry name" value="MVD-like_N"/>
    <property type="match status" value="1"/>
</dbReference>
<dbReference type="GO" id="GO:0004163">
    <property type="term" value="F:diphosphomevalonate decarboxylase activity"/>
    <property type="evidence" value="ECO:0007669"/>
    <property type="project" value="UniProtKB-EC"/>
</dbReference>